<dbReference type="EMBL" id="AP019367">
    <property type="protein sequence ID" value="BBH50080.1"/>
    <property type="molecule type" value="Genomic_DNA"/>
</dbReference>
<dbReference type="RefSeq" id="WP_198433414.1">
    <property type="nucleotide sequence ID" value="NZ_AP019367.1"/>
</dbReference>
<protein>
    <recommendedName>
        <fullName evidence="5">Type I restriction modification DNA specificity domain-containing protein</fullName>
    </recommendedName>
</protein>
<proteinExistence type="predicted"/>
<name>A0A3G9K9U4_9ACTN</name>
<accession>A0A3G9K9U4</accession>
<gene>
    <name evidence="3" type="ORF">Pcatena_06670</name>
</gene>
<dbReference type="GO" id="GO:0003677">
    <property type="term" value="F:DNA binding"/>
    <property type="evidence" value="ECO:0007669"/>
    <property type="project" value="UniProtKB-KW"/>
</dbReference>
<evidence type="ECO:0000256" key="2">
    <source>
        <dbReference type="ARBA" id="ARBA00023125"/>
    </source>
</evidence>
<dbReference type="SUPFAM" id="SSF116734">
    <property type="entry name" value="DNA methylase specificity domain"/>
    <property type="match status" value="2"/>
</dbReference>
<dbReference type="Proteomes" id="UP000273154">
    <property type="component" value="Chromosome"/>
</dbReference>
<dbReference type="KEGG" id="pcat:Pcatena_06670"/>
<sequence length="375" mass="43266">MGLNKVKLGELIARSDKRNVENRYSVGSVRGLSVEKVFIPTKADMRGVSLKPYKLVEPDWFAYVTITSRNSDKLTIAHNTSGSSYIVSSSYEVFYVQDSSRLDSAYLFMLFNRAEFDRYARFNSWGSAREAFSWKDLCDTEIELPPIEIQRKYVAVYEAMLANQRAYEKGLDDLKLACDAFIERLMSELPHEAIAPYISRKADRNRDREQELDRVLGLSTKKEFRVPQSRVNKKELGNYKVVEPGDIAYVPTTDTWKVLAFAVNNQNTAIVVSPIYEVFSVDKMKLLPEYLGAFLRRSEFDRYARFSSWGSARENFTFEEMRDIRIPIPEIGIQEVVVNLSNAVRERRMICTWLKNQLKLICPILVRGAMQEAMN</sequence>
<evidence type="ECO:0008006" key="5">
    <source>
        <dbReference type="Google" id="ProtNLM"/>
    </source>
</evidence>
<dbReference type="GeneID" id="88848797"/>
<dbReference type="Gene3D" id="3.90.220.20">
    <property type="entry name" value="DNA methylase specificity domains"/>
    <property type="match status" value="2"/>
</dbReference>
<keyword evidence="4" id="KW-1185">Reference proteome</keyword>
<dbReference type="REBASE" id="310645">
    <property type="entry name" value="S.Pca31932ORF6660P"/>
</dbReference>
<dbReference type="PANTHER" id="PTHR30408">
    <property type="entry name" value="TYPE-1 RESTRICTION ENZYME ECOKI SPECIFICITY PROTEIN"/>
    <property type="match status" value="1"/>
</dbReference>
<organism evidence="3 4">
    <name type="scientific">Parolsenella catena</name>
    <dbReference type="NCBI Taxonomy" id="2003188"/>
    <lineage>
        <taxon>Bacteria</taxon>
        <taxon>Bacillati</taxon>
        <taxon>Actinomycetota</taxon>
        <taxon>Coriobacteriia</taxon>
        <taxon>Coriobacteriales</taxon>
        <taxon>Atopobiaceae</taxon>
        <taxon>Parolsenella</taxon>
    </lineage>
</organism>
<evidence type="ECO:0000313" key="4">
    <source>
        <dbReference type="Proteomes" id="UP000273154"/>
    </source>
</evidence>
<dbReference type="InterPro" id="IPR044946">
    <property type="entry name" value="Restrct_endonuc_typeI_TRD_sf"/>
</dbReference>
<keyword evidence="2" id="KW-0238">DNA-binding</keyword>
<dbReference type="GO" id="GO:0009307">
    <property type="term" value="P:DNA restriction-modification system"/>
    <property type="evidence" value="ECO:0007669"/>
    <property type="project" value="UniProtKB-KW"/>
</dbReference>
<keyword evidence="1" id="KW-0680">Restriction system</keyword>
<evidence type="ECO:0000313" key="3">
    <source>
        <dbReference type="EMBL" id="BBH50080.1"/>
    </source>
</evidence>
<reference evidence="4" key="1">
    <citation type="submission" date="2018-11" db="EMBL/GenBank/DDBJ databases">
        <title>Comparative genomics of Parolsenella catena and Libanicoccus massiliensis: Reclassification of Libanicoccus massiliensis as Parolsenella massiliensis comb. nov.</title>
        <authorList>
            <person name="Sakamoto M."/>
            <person name="Ikeyama N."/>
            <person name="Murakami T."/>
            <person name="Mori H."/>
            <person name="Yuki M."/>
            <person name="Ohkuma M."/>
        </authorList>
    </citation>
    <scope>NUCLEOTIDE SEQUENCE [LARGE SCALE GENOMIC DNA]</scope>
    <source>
        <strain evidence="4">JCM 31932</strain>
    </source>
</reference>
<dbReference type="PANTHER" id="PTHR30408:SF12">
    <property type="entry name" value="TYPE I RESTRICTION ENZYME MJAVIII SPECIFICITY SUBUNIT"/>
    <property type="match status" value="1"/>
</dbReference>
<evidence type="ECO:0000256" key="1">
    <source>
        <dbReference type="ARBA" id="ARBA00022747"/>
    </source>
</evidence>
<dbReference type="InterPro" id="IPR052021">
    <property type="entry name" value="Type-I_RS_S_subunit"/>
</dbReference>
<dbReference type="AlphaFoldDB" id="A0A3G9K9U4"/>